<dbReference type="Proteomes" id="UP000002564">
    <property type="component" value="Chromosome"/>
</dbReference>
<sequence>MGSPDNMVFPENVIKIFLHPFRPAAQSGCKNIFHNAYHTLKKKL</sequence>
<proteinExistence type="predicted"/>
<dbReference type="HOGENOM" id="CLU_210988_0_0_4"/>
<evidence type="ECO:0000313" key="1">
    <source>
        <dbReference type="EMBL" id="ACF28857.1"/>
    </source>
</evidence>
<dbReference type="AlphaFoldDB" id="B4RQ45"/>
<name>B4RQ45_NEIG2</name>
<dbReference type="EMBL" id="CP001050">
    <property type="protein sequence ID" value="ACF28857.1"/>
    <property type="molecule type" value="Genomic_DNA"/>
</dbReference>
<accession>B4RQ45</accession>
<reference evidence="1 2" key="1">
    <citation type="journal article" date="2008" name="J. Bacteriol.">
        <title>Complete genome sequence of Neisseria gonorrhoeae NCCP11945.</title>
        <authorList>
            <person name="Chung G.T."/>
            <person name="Yoo J.S."/>
            <person name="Oh H.B."/>
            <person name="Lee Y.S."/>
            <person name="Cha S.H."/>
            <person name="Kim S.J."/>
            <person name="Yoo C.K."/>
        </authorList>
    </citation>
    <scope>NUCLEOTIDE SEQUENCE [LARGE SCALE GENOMIC DNA]</scope>
    <source>
        <strain evidence="1 2">NCCP11945</strain>
    </source>
</reference>
<evidence type="ECO:0000313" key="2">
    <source>
        <dbReference type="Proteomes" id="UP000002564"/>
    </source>
</evidence>
<protein>
    <submittedName>
        <fullName evidence="1">Uncharacterized protein</fullName>
    </submittedName>
</protein>
<organism evidence="1 2">
    <name type="scientific">Neisseria gonorrhoeae (strain NCCP11945)</name>
    <dbReference type="NCBI Taxonomy" id="521006"/>
    <lineage>
        <taxon>Bacteria</taxon>
        <taxon>Pseudomonadati</taxon>
        <taxon>Pseudomonadota</taxon>
        <taxon>Betaproteobacteria</taxon>
        <taxon>Neisseriales</taxon>
        <taxon>Neisseriaceae</taxon>
        <taxon>Neisseria</taxon>
    </lineage>
</organism>
<dbReference type="KEGG" id="ngk:NGK_0159"/>
<gene>
    <name evidence="1" type="ordered locus">NGK_0159</name>
</gene>